<dbReference type="GO" id="GO:0004803">
    <property type="term" value="F:transposase activity"/>
    <property type="evidence" value="ECO:0007669"/>
    <property type="project" value="InterPro"/>
</dbReference>
<dbReference type="GO" id="GO:0006313">
    <property type="term" value="P:DNA transposition"/>
    <property type="evidence" value="ECO:0007669"/>
    <property type="project" value="InterPro"/>
</dbReference>
<evidence type="ECO:0000313" key="3">
    <source>
        <dbReference type="Proteomes" id="UP000317318"/>
    </source>
</evidence>
<dbReference type="SUPFAM" id="SSF143422">
    <property type="entry name" value="Transposase IS200-like"/>
    <property type="match status" value="1"/>
</dbReference>
<reference evidence="2 3" key="1">
    <citation type="submission" date="2019-02" db="EMBL/GenBank/DDBJ databases">
        <title>Deep-cultivation of Planctomycetes and their phenomic and genomic characterization uncovers novel biology.</title>
        <authorList>
            <person name="Wiegand S."/>
            <person name="Jogler M."/>
            <person name="Boedeker C."/>
            <person name="Pinto D."/>
            <person name="Vollmers J."/>
            <person name="Rivas-Marin E."/>
            <person name="Kohn T."/>
            <person name="Peeters S.H."/>
            <person name="Heuer A."/>
            <person name="Rast P."/>
            <person name="Oberbeckmann S."/>
            <person name="Bunk B."/>
            <person name="Jeske O."/>
            <person name="Meyerdierks A."/>
            <person name="Storesund J.E."/>
            <person name="Kallscheuer N."/>
            <person name="Luecker S."/>
            <person name="Lage O.M."/>
            <person name="Pohl T."/>
            <person name="Merkel B.J."/>
            <person name="Hornburger P."/>
            <person name="Mueller R.-W."/>
            <person name="Bruemmer F."/>
            <person name="Labrenz M."/>
            <person name="Spormann A.M."/>
            <person name="Op den Camp H."/>
            <person name="Overmann J."/>
            <person name="Amann R."/>
            <person name="Jetten M.S.M."/>
            <person name="Mascher T."/>
            <person name="Medema M.H."/>
            <person name="Devos D.P."/>
            <person name="Kaster A.-K."/>
            <person name="Ovreas L."/>
            <person name="Rohde M."/>
            <person name="Galperin M.Y."/>
            <person name="Jogler C."/>
        </authorList>
    </citation>
    <scope>NUCLEOTIDE SEQUENCE [LARGE SCALE GENOMIC DNA]</scope>
    <source>
        <strain evidence="2 3">Pan189</strain>
    </source>
</reference>
<dbReference type="InterPro" id="IPR036515">
    <property type="entry name" value="Transposase_17_sf"/>
</dbReference>
<accession>A0A517R7N9</accession>
<dbReference type="Proteomes" id="UP000317318">
    <property type="component" value="Chromosome"/>
</dbReference>
<organism evidence="2 3">
    <name type="scientific">Stratiformator vulcanicus</name>
    <dbReference type="NCBI Taxonomy" id="2527980"/>
    <lineage>
        <taxon>Bacteria</taxon>
        <taxon>Pseudomonadati</taxon>
        <taxon>Planctomycetota</taxon>
        <taxon>Planctomycetia</taxon>
        <taxon>Planctomycetales</taxon>
        <taxon>Planctomycetaceae</taxon>
        <taxon>Stratiformator</taxon>
    </lineage>
</organism>
<sequence length="165" mass="19372">MAQPPQPEPLAFLLTWTTYGTWLPGDARGWFKKRTYRQETGDAVRLRRANELMSESAVILSPEQRQVVDAIIRRHAEVQEWNLLAVNARTNHVHVVIGYAGINPKIMRQQFKQWSTRELKKRDPARKKWWTEEGSCRHLNHEEHVEAAVEYVLNGQDGRRFEVME</sequence>
<gene>
    <name evidence="2" type="ORF">Pan189_42550</name>
</gene>
<dbReference type="AlphaFoldDB" id="A0A517R7N9"/>
<name>A0A517R7N9_9PLAN</name>
<dbReference type="OrthoDB" id="274221at2"/>
<dbReference type="Gene3D" id="3.30.70.1290">
    <property type="entry name" value="Transposase IS200-like"/>
    <property type="match status" value="1"/>
</dbReference>
<dbReference type="EMBL" id="CP036268">
    <property type="protein sequence ID" value="QDT39843.1"/>
    <property type="molecule type" value="Genomic_DNA"/>
</dbReference>
<dbReference type="Pfam" id="PF01797">
    <property type="entry name" value="Y1_Tnp"/>
    <property type="match status" value="1"/>
</dbReference>
<evidence type="ECO:0000259" key="1">
    <source>
        <dbReference type="Pfam" id="PF01797"/>
    </source>
</evidence>
<dbReference type="InterPro" id="IPR002686">
    <property type="entry name" value="Transposase_17"/>
</dbReference>
<protein>
    <submittedName>
        <fullName evidence="2">Transposase IS200 like protein</fullName>
    </submittedName>
</protein>
<feature type="domain" description="Transposase IS200-like" evidence="1">
    <location>
        <begin position="59"/>
        <end position="133"/>
    </location>
</feature>
<evidence type="ECO:0000313" key="2">
    <source>
        <dbReference type="EMBL" id="QDT39843.1"/>
    </source>
</evidence>
<dbReference type="GO" id="GO:0003677">
    <property type="term" value="F:DNA binding"/>
    <property type="evidence" value="ECO:0007669"/>
    <property type="project" value="InterPro"/>
</dbReference>
<dbReference type="RefSeq" id="WP_145365953.1">
    <property type="nucleotide sequence ID" value="NZ_CP036268.1"/>
</dbReference>
<dbReference type="KEGG" id="svp:Pan189_42550"/>
<proteinExistence type="predicted"/>
<keyword evidence="3" id="KW-1185">Reference proteome</keyword>